<accession>A0A6A9QPN5</accession>
<gene>
    <name evidence="1" type="ORF">GC250_07315</name>
</gene>
<name>A0A6A9QPN5_SULME</name>
<organism evidence="1 2">
    <name type="scientific">Sulfuracidifex metallicus DSM 6482 = JCM 9184</name>
    <dbReference type="NCBI Taxonomy" id="523847"/>
    <lineage>
        <taxon>Archaea</taxon>
        <taxon>Thermoproteota</taxon>
        <taxon>Thermoprotei</taxon>
        <taxon>Sulfolobales</taxon>
        <taxon>Sulfolobaceae</taxon>
        <taxon>Sulfuracidifex</taxon>
    </lineage>
</organism>
<comment type="caution">
    <text evidence="1">The sequence shown here is derived from an EMBL/GenBank/DDBJ whole genome shotgun (WGS) entry which is preliminary data.</text>
</comment>
<evidence type="ECO:0000313" key="2">
    <source>
        <dbReference type="Proteomes" id="UP000470772"/>
    </source>
</evidence>
<sequence length="133" mass="14786">MGLFKKEKTINTSVPLEQIVNSFVTYLQGQGWKVQQLSGNGKAVIQAQKAGILRDIFTADRALTFTLEQAGNNQVLVRVGAGKWIQNIAVTAIETIVLSELFLFVDVPEMLWNTHVESELLKRLEQIAQGMTV</sequence>
<proteinExistence type="predicted"/>
<evidence type="ECO:0000313" key="1">
    <source>
        <dbReference type="EMBL" id="MUN29245.1"/>
    </source>
</evidence>
<dbReference type="Proteomes" id="UP000470772">
    <property type="component" value="Unassembled WGS sequence"/>
</dbReference>
<dbReference type="OrthoDB" id="55635at2157"/>
<dbReference type="AlphaFoldDB" id="A0A6A9QPN5"/>
<reference evidence="1 2" key="1">
    <citation type="submission" date="2019-10" db="EMBL/GenBank/DDBJ databases">
        <title>Sequencing and Assembly of Multiple Reported Metal-Biooxidizing Members of the Extremely Thermoacidophilic Archaeal Family Sulfolobaceae.</title>
        <authorList>
            <person name="Counts J.A."/>
            <person name="Kelly R.M."/>
        </authorList>
    </citation>
    <scope>NUCLEOTIDE SEQUENCE [LARGE SCALE GENOMIC DNA]</scope>
    <source>
        <strain evidence="1 2">DSM 6482</strain>
    </source>
</reference>
<dbReference type="EMBL" id="WGGD01000005">
    <property type="protein sequence ID" value="MUN29245.1"/>
    <property type="molecule type" value="Genomic_DNA"/>
</dbReference>
<protein>
    <submittedName>
        <fullName evidence="1">Uncharacterized protein</fullName>
    </submittedName>
</protein>
<dbReference type="RefSeq" id="WP_054837966.1">
    <property type="nucleotide sequence ID" value="NZ_BBBY01000003.1"/>
</dbReference>
<keyword evidence="2" id="KW-1185">Reference proteome</keyword>